<evidence type="ECO:0000313" key="4">
    <source>
        <dbReference type="Proteomes" id="UP001595719"/>
    </source>
</evidence>
<organism evidence="3 4">
    <name type="scientific">Flavobacterium quisquiliarum</name>
    <dbReference type="NCBI Taxonomy" id="1834436"/>
    <lineage>
        <taxon>Bacteria</taxon>
        <taxon>Pseudomonadati</taxon>
        <taxon>Bacteroidota</taxon>
        <taxon>Flavobacteriia</taxon>
        <taxon>Flavobacteriales</taxon>
        <taxon>Flavobacteriaceae</taxon>
        <taxon>Flavobacterium</taxon>
    </lineage>
</organism>
<name>A0ABV8W7F4_9FLAO</name>
<reference evidence="4" key="1">
    <citation type="journal article" date="2019" name="Int. J. Syst. Evol. Microbiol.">
        <title>The Global Catalogue of Microorganisms (GCM) 10K type strain sequencing project: providing services to taxonomists for standard genome sequencing and annotation.</title>
        <authorList>
            <consortium name="The Broad Institute Genomics Platform"/>
            <consortium name="The Broad Institute Genome Sequencing Center for Infectious Disease"/>
            <person name="Wu L."/>
            <person name="Ma J."/>
        </authorList>
    </citation>
    <scope>NUCLEOTIDE SEQUENCE [LARGE SCALE GENOMIC DNA]</scope>
    <source>
        <strain evidence="4">CGMCC 1.15345</strain>
    </source>
</reference>
<protein>
    <submittedName>
        <fullName evidence="3">Uncharacterized protein</fullName>
    </submittedName>
</protein>
<comment type="caution">
    <text evidence="3">The sequence shown here is derived from an EMBL/GenBank/DDBJ whole genome shotgun (WGS) entry which is preliminary data.</text>
</comment>
<dbReference type="EMBL" id="JBHSCO010000005">
    <property type="protein sequence ID" value="MFC4392752.1"/>
    <property type="molecule type" value="Genomic_DNA"/>
</dbReference>
<evidence type="ECO:0000313" key="3">
    <source>
        <dbReference type="EMBL" id="MFC4392752.1"/>
    </source>
</evidence>
<feature type="signal peptide" evidence="2">
    <location>
        <begin position="1"/>
        <end position="22"/>
    </location>
</feature>
<keyword evidence="4" id="KW-1185">Reference proteome</keyword>
<accession>A0ABV8W7F4</accession>
<dbReference type="RefSeq" id="WP_179002791.1">
    <property type="nucleotide sequence ID" value="NZ_JBHSCO010000005.1"/>
</dbReference>
<feature type="region of interest" description="Disordered" evidence="1">
    <location>
        <begin position="257"/>
        <end position="295"/>
    </location>
</feature>
<feature type="compositionally biased region" description="Basic and acidic residues" evidence="1">
    <location>
        <begin position="258"/>
        <end position="294"/>
    </location>
</feature>
<sequence length="446" mass="50641">MKQKLSNFLFGLLCVAGQIVHAQDNGCNMSWSNPARAIYNSEGTIYYVVQFSKCSSSSICGWPKIALEHTFPFPVSISLTLSGIQCDGTAIKGDYSTASNEISANSRYINQGNWHTFKSVTEVVRVEVSYHKGNDYYRIVYDKEKGINETYINNKTIAEYNASKQQSSASGSSSNSTKTTYSTASTANKPATNSNSSAGYSTSSTYNNNNSNSNSSNYNATNAILNNYNTQVQNNRRNADAVTDGIQQLGNLFMQNAEQKRAEREEREERKRIQEEQKQRETAERETREAKENEEVTQLQIDDANYTYKTQSDMDKKCIGKYMINRKTSEIPNNVNQVYYITYDRNPETFKLTVRTYTLNKYSDNTWMFKNDMLNKIKFTDVSYTNSNGYVIGEKYILGFFINKTEVNNALNQIKNADPTANIDNSFLAINETTTTQKTDKDFWNN</sequence>
<evidence type="ECO:0000256" key="1">
    <source>
        <dbReference type="SAM" id="MobiDB-lite"/>
    </source>
</evidence>
<evidence type="ECO:0000256" key="2">
    <source>
        <dbReference type="SAM" id="SignalP"/>
    </source>
</evidence>
<keyword evidence="2" id="KW-0732">Signal</keyword>
<feature type="region of interest" description="Disordered" evidence="1">
    <location>
        <begin position="164"/>
        <end position="218"/>
    </location>
</feature>
<feature type="chain" id="PRO_5046949664" evidence="2">
    <location>
        <begin position="23"/>
        <end position="446"/>
    </location>
</feature>
<gene>
    <name evidence="3" type="ORF">ACFOY0_17280</name>
</gene>
<dbReference type="Proteomes" id="UP001595719">
    <property type="component" value="Unassembled WGS sequence"/>
</dbReference>
<proteinExistence type="predicted"/>